<protein>
    <submittedName>
        <fullName evidence="5">ABC transporter ATP-binding protein</fullName>
    </submittedName>
</protein>
<feature type="domain" description="ABC transporter" evidence="4">
    <location>
        <begin position="6"/>
        <end position="233"/>
    </location>
</feature>
<dbReference type="PROSITE" id="PS50893">
    <property type="entry name" value="ABC_TRANSPORTER_2"/>
    <property type="match status" value="1"/>
</dbReference>
<dbReference type="GO" id="GO:0005524">
    <property type="term" value="F:ATP binding"/>
    <property type="evidence" value="ECO:0007669"/>
    <property type="project" value="UniProtKB-KW"/>
</dbReference>
<dbReference type="InterPro" id="IPR017871">
    <property type="entry name" value="ABC_transporter-like_CS"/>
</dbReference>
<dbReference type="InterPro" id="IPR017911">
    <property type="entry name" value="MacB-like_ATP-bd"/>
</dbReference>
<organism evidence="5 6">
    <name type="scientific">Candidatus Choladousia intestinavium</name>
    <dbReference type="NCBI Taxonomy" id="2840727"/>
    <lineage>
        <taxon>Bacteria</taxon>
        <taxon>Bacillati</taxon>
        <taxon>Bacillota</taxon>
        <taxon>Clostridia</taxon>
        <taxon>Lachnospirales</taxon>
        <taxon>Lachnospiraceae</taxon>
        <taxon>Lachnospiraceae incertae sedis</taxon>
        <taxon>Candidatus Choladousia</taxon>
    </lineage>
</organism>
<dbReference type="FunFam" id="3.40.50.300:FF:000032">
    <property type="entry name" value="Export ABC transporter ATP-binding protein"/>
    <property type="match status" value="1"/>
</dbReference>
<dbReference type="SMART" id="SM00382">
    <property type="entry name" value="AAA"/>
    <property type="match status" value="1"/>
</dbReference>
<dbReference type="GO" id="GO:0098796">
    <property type="term" value="C:membrane protein complex"/>
    <property type="evidence" value="ECO:0007669"/>
    <property type="project" value="UniProtKB-ARBA"/>
</dbReference>
<dbReference type="GO" id="GO:0005886">
    <property type="term" value="C:plasma membrane"/>
    <property type="evidence" value="ECO:0007669"/>
    <property type="project" value="TreeGrafter"/>
</dbReference>
<dbReference type="InterPro" id="IPR015854">
    <property type="entry name" value="ABC_transpr_LolD-like"/>
</dbReference>
<evidence type="ECO:0000256" key="2">
    <source>
        <dbReference type="ARBA" id="ARBA00022741"/>
    </source>
</evidence>
<evidence type="ECO:0000256" key="1">
    <source>
        <dbReference type="ARBA" id="ARBA00022448"/>
    </source>
</evidence>
<reference evidence="5" key="1">
    <citation type="submission" date="2020-10" db="EMBL/GenBank/DDBJ databases">
        <authorList>
            <person name="Gilroy R."/>
        </authorList>
    </citation>
    <scope>NUCLEOTIDE SEQUENCE</scope>
    <source>
        <strain evidence="5">ChiSjej4B22-8148</strain>
    </source>
</reference>
<name>A0A9D1D9N5_9FIRM</name>
<evidence type="ECO:0000259" key="4">
    <source>
        <dbReference type="PROSITE" id="PS50893"/>
    </source>
</evidence>
<evidence type="ECO:0000313" key="6">
    <source>
        <dbReference type="Proteomes" id="UP000886757"/>
    </source>
</evidence>
<dbReference type="AlphaFoldDB" id="A0A9D1D9N5"/>
<dbReference type="Proteomes" id="UP000886757">
    <property type="component" value="Unassembled WGS sequence"/>
</dbReference>
<dbReference type="GO" id="GO:0016887">
    <property type="term" value="F:ATP hydrolysis activity"/>
    <property type="evidence" value="ECO:0007669"/>
    <property type="project" value="InterPro"/>
</dbReference>
<keyword evidence="1" id="KW-0813">Transport</keyword>
<dbReference type="PROSITE" id="PS00211">
    <property type="entry name" value="ABC_TRANSPORTER_1"/>
    <property type="match status" value="1"/>
</dbReference>
<dbReference type="SUPFAM" id="SSF52540">
    <property type="entry name" value="P-loop containing nucleoside triphosphate hydrolases"/>
    <property type="match status" value="1"/>
</dbReference>
<accession>A0A9D1D9N5</accession>
<evidence type="ECO:0000313" key="5">
    <source>
        <dbReference type="EMBL" id="HIR14056.1"/>
    </source>
</evidence>
<dbReference type="Gene3D" id="3.40.50.300">
    <property type="entry name" value="P-loop containing nucleotide triphosphate hydrolases"/>
    <property type="match status" value="1"/>
</dbReference>
<dbReference type="CDD" id="cd03255">
    <property type="entry name" value="ABC_MJ0796_LolCDE_FtsE"/>
    <property type="match status" value="1"/>
</dbReference>
<evidence type="ECO:0000256" key="3">
    <source>
        <dbReference type="ARBA" id="ARBA00022840"/>
    </source>
</evidence>
<dbReference type="Pfam" id="PF00005">
    <property type="entry name" value="ABC_tran"/>
    <property type="match status" value="1"/>
</dbReference>
<reference evidence="5" key="2">
    <citation type="journal article" date="2021" name="PeerJ">
        <title>Extensive microbial diversity within the chicken gut microbiome revealed by metagenomics and culture.</title>
        <authorList>
            <person name="Gilroy R."/>
            <person name="Ravi A."/>
            <person name="Getino M."/>
            <person name="Pursley I."/>
            <person name="Horton D.L."/>
            <person name="Alikhan N.F."/>
            <person name="Baker D."/>
            <person name="Gharbi K."/>
            <person name="Hall N."/>
            <person name="Watson M."/>
            <person name="Adriaenssens E.M."/>
            <person name="Foster-Nyarko E."/>
            <person name="Jarju S."/>
            <person name="Secka A."/>
            <person name="Antonio M."/>
            <person name="Oren A."/>
            <person name="Chaudhuri R.R."/>
            <person name="La Ragione R."/>
            <person name="Hildebrand F."/>
            <person name="Pallen M.J."/>
        </authorList>
    </citation>
    <scope>NUCLEOTIDE SEQUENCE</scope>
    <source>
        <strain evidence="5">ChiSjej4B22-8148</strain>
    </source>
</reference>
<dbReference type="EMBL" id="DVGK01000105">
    <property type="protein sequence ID" value="HIR14056.1"/>
    <property type="molecule type" value="Genomic_DNA"/>
</dbReference>
<dbReference type="InterPro" id="IPR003439">
    <property type="entry name" value="ABC_transporter-like_ATP-bd"/>
</dbReference>
<dbReference type="PANTHER" id="PTHR24220">
    <property type="entry name" value="IMPORT ATP-BINDING PROTEIN"/>
    <property type="match status" value="1"/>
</dbReference>
<dbReference type="PANTHER" id="PTHR24220:SF86">
    <property type="entry name" value="ABC TRANSPORTER ABCH.1"/>
    <property type="match status" value="1"/>
</dbReference>
<gene>
    <name evidence="5" type="ORF">IAB31_09065</name>
</gene>
<sequence>MKNVMIRIQNVRKVYQIGSEKVVALDRINTEISKGEICCIFGTSGSGKSTLLNQISGMEKPTEGNVWIGNVNITKLKEEQIAAFRQKHIGFIFQTYNLLPYMTALENTALPLMFQGYGRGEREKRAASLLKKVGLAERMYHYPSQMSGGQQQRVGIARAFAANPEVIFADEPTGNLDTKTTAQIMEMMMEIARKKNQTIVLVTHDPQMAAYADRILTLIDGNIIKEQRREERE</sequence>
<keyword evidence="3 5" id="KW-0067">ATP-binding</keyword>
<dbReference type="GO" id="GO:0022857">
    <property type="term" value="F:transmembrane transporter activity"/>
    <property type="evidence" value="ECO:0007669"/>
    <property type="project" value="TreeGrafter"/>
</dbReference>
<dbReference type="InterPro" id="IPR027417">
    <property type="entry name" value="P-loop_NTPase"/>
</dbReference>
<keyword evidence="2" id="KW-0547">Nucleotide-binding</keyword>
<comment type="caution">
    <text evidence="5">The sequence shown here is derived from an EMBL/GenBank/DDBJ whole genome shotgun (WGS) entry which is preliminary data.</text>
</comment>
<proteinExistence type="predicted"/>
<dbReference type="InterPro" id="IPR003593">
    <property type="entry name" value="AAA+_ATPase"/>
</dbReference>